<name>A0A4Q7MFN6_9BACT</name>
<protein>
    <recommendedName>
        <fullName evidence="6">Anti-sigma factor</fullName>
    </recommendedName>
</protein>
<keyword evidence="3" id="KW-1133">Transmembrane helix</keyword>
<organism evidence="4 5">
    <name type="scientific">Pseudobacter ginsenosidimutans</name>
    <dbReference type="NCBI Taxonomy" id="661488"/>
    <lineage>
        <taxon>Bacteria</taxon>
        <taxon>Pseudomonadati</taxon>
        <taxon>Bacteroidota</taxon>
        <taxon>Chitinophagia</taxon>
        <taxon>Chitinophagales</taxon>
        <taxon>Chitinophagaceae</taxon>
        <taxon>Pseudobacter</taxon>
    </lineage>
</organism>
<dbReference type="RefSeq" id="WP_130543948.1">
    <property type="nucleotide sequence ID" value="NZ_CP042431.1"/>
</dbReference>
<evidence type="ECO:0000256" key="2">
    <source>
        <dbReference type="SAM" id="MobiDB-lite"/>
    </source>
</evidence>
<keyword evidence="3" id="KW-0812">Transmembrane</keyword>
<gene>
    <name evidence="4" type="ORF">EV199_5450</name>
</gene>
<evidence type="ECO:0008006" key="6">
    <source>
        <dbReference type="Google" id="ProtNLM"/>
    </source>
</evidence>
<evidence type="ECO:0000313" key="4">
    <source>
        <dbReference type="EMBL" id="RZS67065.1"/>
    </source>
</evidence>
<feature type="compositionally biased region" description="Basic and acidic residues" evidence="2">
    <location>
        <begin position="7"/>
        <end position="23"/>
    </location>
</feature>
<dbReference type="EMBL" id="SGXA01000004">
    <property type="protein sequence ID" value="RZS67065.1"/>
    <property type="molecule type" value="Genomic_DNA"/>
</dbReference>
<keyword evidence="3" id="KW-0472">Membrane</keyword>
<keyword evidence="1" id="KW-0175">Coiled coil</keyword>
<evidence type="ECO:0000256" key="3">
    <source>
        <dbReference type="SAM" id="Phobius"/>
    </source>
</evidence>
<feature type="transmembrane region" description="Helical" evidence="3">
    <location>
        <begin position="53"/>
        <end position="74"/>
    </location>
</feature>
<dbReference type="OrthoDB" id="1120747at2"/>
<evidence type="ECO:0000313" key="5">
    <source>
        <dbReference type="Proteomes" id="UP000293874"/>
    </source>
</evidence>
<proteinExistence type="predicted"/>
<reference evidence="4 5" key="1">
    <citation type="submission" date="2019-02" db="EMBL/GenBank/DDBJ databases">
        <title>Genomic Encyclopedia of Type Strains, Phase IV (KMG-IV): sequencing the most valuable type-strain genomes for metagenomic binning, comparative biology and taxonomic classification.</title>
        <authorList>
            <person name="Goeker M."/>
        </authorList>
    </citation>
    <scope>NUCLEOTIDE SEQUENCE [LARGE SCALE GENOMIC DNA]</scope>
    <source>
        <strain evidence="4 5">DSM 18116</strain>
    </source>
</reference>
<accession>A0A4Q7MFN6</accession>
<sequence length="196" mass="22474">MSQLENFIRDHREEFDGEEPSPRVWKDLQQQLQADAQPTLKKNSGGRVLTLTILKWSAAAAILVLAGLGVFHLISRPAPSGTAEVKTKRDDILQKINPTYAKEVYHFTQLIELKQSELKQIEKDNPELYQQFLGDISQLDSSYNNLKKELPSNPNREQLLEAMIENLKMQTELLNQQLQIIQQIKQSKTQTHVKSI</sequence>
<keyword evidence="5" id="KW-1185">Reference proteome</keyword>
<feature type="region of interest" description="Disordered" evidence="2">
    <location>
        <begin position="1"/>
        <end position="23"/>
    </location>
</feature>
<feature type="coiled-coil region" evidence="1">
    <location>
        <begin position="157"/>
        <end position="184"/>
    </location>
</feature>
<comment type="caution">
    <text evidence="4">The sequence shown here is derived from an EMBL/GenBank/DDBJ whole genome shotgun (WGS) entry which is preliminary data.</text>
</comment>
<dbReference type="Proteomes" id="UP000293874">
    <property type="component" value="Unassembled WGS sequence"/>
</dbReference>
<evidence type="ECO:0000256" key="1">
    <source>
        <dbReference type="SAM" id="Coils"/>
    </source>
</evidence>
<dbReference type="AlphaFoldDB" id="A0A4Q7MFN6"/>